<dbReference type="InterPro" id="IPR052523">
    <property type="entry name" value="Trichothecene_AcTrans"/>
</dbReference>
<feature type="domain" description="N-acetyltransferase" evidence="1">
    <location>
        <begin position="57"/>
        <end position="209"/>
    </location>
</feature>
<dbReference type="PANTHER" id="PTHR42791:SF1">
    <property type="entry name" value="N-ACETYLTRANSFERASE DOMAIN-CONTAINING PROTEIN"/>
    <property type="match status" value="1"/>
</dbReference>
<dbReference type="SUPFAM" id="SSF55729">
    <property type="entry name" value="Acyl-CoA N-acyltransferases (Nat)"/>
    <property type="match status" value="1"/>
</dbReference>
<dbReference type="Pfam" id="PF00583">
    <property type="entry name" value="Acetyltransf_1"/>
    <property type="match status" value="1"/>
</dbReference>
<keyword evidence="2" id="KW-0808">Transferase</keyword>
<protein>
    <submittedName>
        <fullName evidence="2">GCN5-like N-acetyltransferase</fullName>
    </submittedName>
</protein>
<dbReference type="GO" id="GO:0016747">
    <property type="term" value="F:acyltransferase activity, transferring groups other than amino-acyl groups"/>
    <property type="evidence" value="ECO:0007669"/>
    <property type="project" value="InterPro"/>
</dbReference>
<dbReference type="PANTHER" id="PTHR42791">
    <property type="entry name" value="GNAT FAMILY ACETYLTRANSFERASE"/>
    <property type="match status" value="1"/>
</dbReference>
<reference evidence="2" key="1">
    <citation type="submission" date="2018-12" db="EMBL/GenBank/DDBJ databases">
        <title>Novel natural products biosynthetic potential of the class Ktedonobacteria.</title>
        <authorList>
            <person name="Zheng Y."/>
            <person name="Saitou A."/>
            <person name="Wang C.M."/>
            <person name="Toyoda A."/>
            <person name="Minakuchi Y."/>
            <person name="Sekiguchi Y."/>
            <person name="Ueda K."/>
            <person name="Takano H."/>
            <person name="Sakai Y."/>
            <person name="Yokota A."/>
            <person name="Yabe S."/>
        </authorList>
    </citation>
    <scope>NUCLEOTIDE SEQUENCE</scope>
    <source>
        <strain evidence="2">A3-2</strain>
    </source>
</reference>
<evidence type="ECO:0000259" key="1">
    <source>
        <dbReference type="PROSITE" id="PS51186"/>
    </source>
</evidence>
<evidence type="ECO:0000313" key="2">
    <source>
        <dbReference type="EMBL" id="BBH94615.1"/>
    </source>
</evidence>
<dbReference type="CDD" id="cd04301">
    <property type="entry name" value="NAT_SF"/>
    <property type="match status" value="1"/>
</dbReference>
<proteinExistence type="predicted"/>
<dbReference type="InterPro" id="IPR016181">
    <property type="entry name" value="Acyl_CoA_acyltransferase"/>
</dbReference>
<sequence>MNQPKCEPILLPAEQASYACQVLARAFQRDPLMAFVIPNERRRAALLPALFTVTVHYCLRYGQVYASPGLEGVACWLPPDKTTPTLRRLLSVGLRFPPLRLGPRGLWRIGLTESYAAQQHALHTHGPHWYLWALGVDPPYQGQGIGSALLRAVFQQADAHRLPCYLETQNPRNVGFYERHGFRVVSETAIPHAQGLRLWAMLREAQPVPNAPFA</sequence>
<dbReference type="Gene3D" id="3.40.630.30">
    <property type="match status" value="1"/>
</dbReference>
<name>A0A455T6R3_9CHLR</name>
<dbReference type="EMBL" id="AP019377">
    <property type="protein sequence ID" value="BBH94615.1"/>
    <property type="molecule type" value="Genomic_DNA"/>
</dbReference>
<gene>
    <name evidence="2" type="ORF">KTA_28140</name>
</gene>
<organism evidence="2">
    <name type="scientific">Thermogemmatispora argillosa</name>
    <dbReference type="NCBI Taxonomy" id="2045280"/>
    <lineage>
        <taxon>Bacteria</taxon>
        <taxon>Bacillati</taxon>
        <taxon>Chloroflexota</taxon>
        <taxon>Ktedonobacteria</taxon>
        <taxon>Thermogemmatisporales</taxon>
        <taxon>Thermogemmatisporaceae</taxon>
        <taxon>Thermogemmatispora</taxon>
    </lineage>
</organism>
<dbReference type="InterPro" id="IPR000182">
    <property type="entry name" value="GNAT_dom"/>
</dbReference>
<dbReference type="AlphaFoldDB" id="A0A455T6R3"/>
<accession>A0A455T6R3</accession>
<dbReference type="PROSITE" id="PS51186">
    <property type="entry name" value="GNAT"/>
    <property type="match status" value="1"/>
</dbReference>